<feature type="transmembrane region" description="Helical" evidence="8">
    <location>
        <begin position="230"/>
        <end position="248"/>
    </location>
</feature>
<keyword evidence="4 8" id="KW-1003">Cell membrane</keyword>
<dbReference type="STRING" id="748449.Halha_0446"/>
<evidence type="ECO:0000313" key="9">
    <source>
        <dbReference type="EMBL" id="AGB40438.1"/>
    </source>
</evidence>
<evidence type="ECO:0000256" key="5">
    <source>
        <dbReference type="ARBA" id="ARBA00022692"/>
    </source>
</evidence>
<evidence type="ECO:0000256" key="2">
    <source>
        <dbReference type="ARBA" id="ARBA00009142"/>
    </source>
</evidence>
<dbReference type="eggNOG" id="COG0730">
    <property type="taxonomic scope" value="Bacteria"/>
</dbReference>
<proteinExistence type="inferred from homology"/>
<feature type="transmembrane region" description="Helical" evidence="8">
    <location>
        <begin position="6"/>
        <end position="39"/>
    </location>
</feature>
<keyword evidence="5 8" id="KW-0812">Transmembrane</keyword>
<evidence type="ECO:0000256" key="8">
    <source>
        <dbReference type="RuleBase" id="RU363041"/>
    </source>
</evidence>
<evidence type="ECO:0000313" key="10">
    <source>
        <dbReference type="Proteomes" id="UP000010880"/>
    </source>
</evidence>
<dbReference type="Pfam" id="PF01925">
    <property type="entry name" value="TauE"/>
    <property type="match status" value="1"/>
</dbReference>
<comment type="subcellular location">
    <subcellularLocation>
        <location evidence="1 8">Cell membrane</location>
        <topology evidence="1 8">Multi-pass membrane protein</topology>
    </subcellularLocation>
</comment>
<organism evidence="9 10">
    <name type="scientific">Halobacteroides halobius (strain ATCC 35273 / DSM 5150 / MD-1)</name>
    <dbReference type="NCBI Taxonomy" id="748449"/>
    <lineage>
        <taxon>Bacteria</taxon>
        <taxon>Bacillati</taxon>
        <taxon>Bacillota</taxon>
        <taxon>Clostridia</taxon>
        <taxon>Halanaerobiales</taxon>
        <taxon>Halobacteroidaceae</taxon>
        <taxon>Halobacteroides</taxon>
    </lineage>
</organism>
<keyword evidence="3" id="KW-0813">Transport</keyword>
<dbReference type="EMBL" id="CP003359">
    <property type="protein sequence ID" value="AGB40438.1"/>
    <property type="molecule type" value="Genomic_DNA"/>
</dbReference>
<evidence type="ECO:0000256" key="3">
    <source>
        <dbReference type="ARBA" id="ARBA00022448"/>
    </source>
</evidence>
<gene>
    <name evidence="9" type="ordered locus">Halha_0446</name>
</gene>
<dbReference type="InterPro" id="IPR052017">
    <property type="entry name" value="TSUP"/>
</dbReference>
<dbReference type="GO" id="GO:0005886">
    <property type="term" value="C:plasma membrane"/>
    <property type="evidence" value="ECO:0007669"/>
    <property type="project" value="UniProtKB-SubCell"/>
</dbReference>
<evidence type="ECO:0000256" key="6">
    <source>
        <dbReference type="ARBA" id="ARBA00022989"/>
    </source>
</evidence>
<feature type="transmembrane region" description="Helical" evidence="8">
    <location>
        <begin position="99"/>
        <end position="117"/>
    </location>
</feature>
<feature type="transmembrane region" description="Helical" evidence="8">
    <location>
        <begin position="137"/>
        <end position="166"/>
    </location>
</feature>
<keyword evidence="6 8" id="KW-1133">Transmembrane helix</keyword>
<sequence>MSLFEISIVLFAGLAAGFINTLAGGGSLIAMSALIFMGLPSAIANGTNRIAVLVQNIVAVTNFKRKGFFDLKLNLKLAIPAVIGAVFGSSVAITLPEELFNKILAGIMFLVLGVIILNPTKDTENKVEALNLKQQIIAMIAFFFVGIYGGFIQAGVGFMFIVTLSLITDSSLVKINSIKVFVIAAYTISSLVVFITNGKINWLLGIILAVGNSLGAYLGSNFAIAKGDRWIKVILIVLILAMALRLLINF</sequence>
<dbReference type="OrthoDB" id="554695at2"/>
<dbReference type="PANTHER" id="PTHR30269">
    <property type="entry name" value="TRANSMEMBRANE PROTEIN YFCA"/>
    <property type="match status" value="1"/>
</dbReference>
<feature type="transmembrane region" description="Helical" evidence="8">
    <location>
        <begin position="202"/>
        <end position="224"/>
    </location>
</feature>
<dbReference type="RefSeq" id="WP_015326164.1">
    <property type="nucleotide sequence ID" value="NC_019978.1"/>
</dbReference>
<dbReference type="PANTHER" id="PTHR30269:SF0">
    <property type="entry name" value="MEMBRANE TRANSPORTER PROTEIN YFCA-RELATED"/>
    <property type="match status" value="1"/>
</dbReference>
<keyword evidence="10" id="KW-1185">Reference proteome</keyword>
<dbReference type="Proteomes" id="UP000010880">
    <property type="component" value="Chromosome"/>
</dbReference>
<name>L0K8I9_HALHC</name>
<keyword evidence="7 8" id="KW-0472">Membrane</keyword>
<dbReference type="KEGG" id="hhl:Halha_0446"/>
<dbReference type="InterPro" id="IPR002781">
    <property type="entry name" value="TM_pro_TauE-like"/>
</dbReference>
<dbReference type="HOGENOM" id="CLU_045498_2_3_9"/>
<feature type="transmembrane region" description="Helical" evidence="8">
    <location>
        <begin position="178"/>
        <end position="195"/>
    </location>
</feature>
<dbReference type="AlphaFoldDB" id="L0K8I9"/>
<reference evidence="10" key="1">
    <citation type="submission" date="2012-02" db="EMBL/GenBank/DDBJ databases">
        <title>The complete genome of Halobacteroides halobius DSM 5150.</title>
        <authorList>
            <person name="Lucas S."/>
            <person name="Copeland A."/>
            <person name="Lapidus A."/>
            <person name="Glavina del Rio T."/>
            <person name="Dalin E."/>
            <person name="Tice H."/>
            <person name="Bruce D."/>
            <person name="Goodwin L."/>
            <person name="Pitluck S."/>
            <person name="Peters L."/>
            <person name="Mikhailova N."/>
            <person name="Gu W."/>
            <person name="Kyrpides N."/>
            <person name="Mavromatis K."/>
            <person name="Ivanova N."/>
            <person name="Brettin T."/>
            <person name="Detter J.C."/>
            <person name="Han C."/>
            <person name="Larimer F."/>
            <person name="Land M."/>
            <person name="Hauser L."/>
            <person name="Markowitz V."/>
            <person name="Cheng J.-F."/>
            <person name="Hugenholtz P."/>
            <person name="Woyke T."/>
            <person name="Wu D."/>
            <person name="Tindall B."/>
            <person name="Pomrenke H."/>
            <person name="Brambilla E."/>
            <person name="Klenk H.-P."/>
            <person name="Eisen J.A."/>
        </authorList>
    </citation>
    <scope>NUCLEOTIDE SEQUENCE [LARGE SCALE GENOMIC DNA]</scope>
    <source>
        <strain evidence="10">ATCC 35273 / DSM 5150 / MD-1</strain>
    </source>
</reference>
<protein>
    <recommendedName>
        <fullName evidence="8">Probable membrane transporter protein</fullName>
    </recommendedName>
</protein>
<evidence type="ECO:0000256" key="4">
    <source>
        <dbReference type="ARBA" id="ARBA00022475"/>
    </source>
</evidence>
<comment type="similarity">
    <text evidence="2 8">Belongs to the 4-toluene sulfonate uptake permease (TSUP) (TC 2.A.102) family.</text>
</comment>
<evidence type="ECO:0000256" key="1">
    <source>
        <dbReference type="ARBA" id="ARBA00004651"/>
    </source>
</evidence>
<accession>L0K8I9</accession>
<feature type="transmembrane region" description="Helical" evidence="8">
    <location>
        <begin position="73"/>
        <end position="93"/>
    </location>
</feature>
<evidence type="ECO:0000256" key="7">
    <source>
        <dbReference type="ARBA" id="ARBA00023136"/>
    </source>
</evidence>